<dbReference type="Pfam" id="PF13076">
    <property type="entry name" value="Fur_reg_FbpA"/>
    <property type="match status" value="1"/>
</dbReference>
<dbReference type="EMBL" id="JAUCFI010000003">
    <property type="protein sequence ID" value="MDM5286212.1"/>
    <property type="molecule type" value="Genomic_DNA"/>
</dbReference>
<organism evidence="1 2">
    <name type="scientific">Peribacillus frigoritolerans</name>
    <dbReference type="NCBI Taxonomy" id="450367"/>
    <lineage>
        <taxon>Bacteria</taxon>
        <taxon>Bacillati</taxon>
        <taxon>Bacillota</taxon>
        <taxon>Bacilli</taxon>
        <taxon>Bacillales</taxon>
        <taxon>Bacillaceae</taxon>
        <taxon>Peribacillus</taxon>
    </lineage>
</organism>
<evidence type="ECO:0000313" key="2">
    <source>
        <dbReference type="Proteomes" id="UP001238973"/>
    </source>
</evidence>
<sequence length="76" mass="9194">MGTLLRKAIEKKRNFLINKLINKGVYKKNDIHLFELTLTDLENEYIKISKIEEKESDDHSPCLRKHFIFYENRRRG</sequence>
<gene>
    <name evidence="1" type="ORF">QUF85_23285</name>
</gene>
<dbReference type="Proteomes" id="UP001238973">
    <property type="component" value="Unassembled WGS sequence"/>
</dbReference>
<evidence type="ECO:0000313" key="1">
    <source>
        <dbReference type="EMBL" id="MDM5286212.1"/>
    </source>
</evidence>
<protein>
    <submittedName>
        <fullName evidence="1">Fur-regulated basic protein FbpA</fullName>
    </submittedName>
</protein>
<comment type="caution">
    <text evidence="1">The sequence shown here is derived from an EMBL/GenBank/DDBJ whole genome shotgun (WGS) entry which is preliminary data.</text>
</comment>
<accession>A0AAJ1VD70</accession>
<reference evidence="1" key="1">
    <citation type="submission" date="2023-06" db="EMBL/GenBank/DDBJ databases">
        <title>Comparative genomics of Bacillaceae isolates and their secondary metabolite potential.</title>
        <authorList>
            <person name="Song L."/>
            <person name="Nielsen L.J."/>
            <person name="Mohite O."/>
            <person name="Xu X."/>
            <person name="Weber T."/>
            <person name="Kovacs A.T."/>
        </authorList>
    </citation>
    <scope>NUCLEOTIDE SEQUENCE</scope>
    <source>
        <strain evidence="1">G1S1</strain>
    </source>
</reference>
<dbReference type="AlphaFoldDB" id="A0AAJ1VD70"/>
<name>A0AAJ1VD70_9BACI</name>
<dbReference type="InterPro" id="IPR025072">
    <property type="entry name" value="Fur_reg_FbpA"/>
</dbReference>
<dbReference type="RefSeq" id="WP_063594715.1">
    <property type="nucleotide sequence ID" value="NZ_CP085395.1"/>
</dbReference>
<proteinExistence type="predicted"/>